<dbReference type="Gene3D" id="3.30.200.20">
    <property type="entry name" value="Phosphorylase Kinase, domain 1"/>
    <property type="match status" value="1"/>
</dbReference>
<dbReference type="Pfam" id="PF01636">
    <property type="entry name" value="APH"/>
    <property type="match status" value="1"/>
</dbReference>
<evidence type="ECO:0000313" key="3">
    <source>
        <dbReference type="Proteomes" id="UP001596147"/>
    </source>
</evidence>
<organism evidence="2 3">
    <name type="scientific">Lederbergia graminis</name>
    <dbReference type="NCBI Taxonomy" id="735518"/>
    <lineage>
        <taxon>Bacteria</taxon>
        <taxon>Bacillati</taxon>
        <taxon>Bacillota</taxon>
        <taxon>Bacilli</taxon>
        <taxon>Bacillales</taxon>
        <taxon>Bacillaceae</taxon>
        <taxon>Lederbergia</taxon>
    </lineage>
</organism>
<reference evidence="3" key="1">
    <citation type="journal article" date="2019" name="Int. J. Syst. Evol. Microbiol.">
        <title>The Global Catalogue of Microorganisms (GCM) 10K type strain sequencing project: providing services to taxonomists for standard genome sequencing and annotation.</title>
        <authorList>
            <consortium name="The Broad Institute Genomics Platform"/>
            <consortium name="The Broad Institute Genome Sequencing Center for Infectious Disease"/>
            <person name="Wu L."/>
            <person name="Ma J."/>
        </authorList>
    </citation>
    <scope>NUCLEOTIDE SEQUENCE [LARGE SCALE GENOMIC DNA]</scope>
    <source>
        <strain evidence="3">CGMCC 1.12237</strain>
    </source>
</reference>
<dbReference type="InterPro" id="IPR052077">
    <property type="entry name" value="CcrZ_PhaseVar_Mediator"/>
</dbReference>
<keyword evidence="2" id="KW-0808">Transferase</keyword>
<protein>
    <submittedName>
        <fullName evidence="2">Aminoglycoside phosphotransferase family protein</fullName>
        <ecNumber evidence="2">2.7.1.-</ecNumber>
    </submittedName>
</protein>
<dbReference type="Gene3D" id="1.20.58.840">
    <property type="match status" value="1"/>
</dbReference>
<dbReference type="InterPro" id="IPR011009">
    <property type="entry name" value="Kinase-like_dom_sf"/>
</dbReference>
<proteinExistence type="predicted"/>
<dbReference type="EC" id="2.7.1.-" evidence="2"/>
<dbReference type="InterPro" id="IPR002575">
    <property type="entry name" value="Aminoglycoside_PTrfase"/>
</dbReference>
<name>A0ABW0LJF9_9BACI</name>
<sequence length="333" mass="39048">MQVKFPLNDAVLQSVIKKQYVLDIIHIDFIPIGDSAYSYRITDINKNTYYLKLFDHDNDRQMDSLQKLNRVLPVLWELYHQGSLQNTALPLKNDKAEFCTIMESTSIILFHFINGETLADAYPFSNNLLRQLGKVIATIHQTYVNQSPLLVEKFDLSFVKDLRRCIEMLEEELPYKELKIVLAMKEQINTIINDLQKFHAPSNMNTFVFCHGDLWGGNLIQRGDTMYVIDWESAQLAPPEFDLFTYIGDGFDTLLSSYQESWNKPINLNIGLLKFYAYRHHLRNLTNWLMNILFRNNDAMQNLNDIEMIQFHCLNRLDSVESNLKKIERFCSR</sequence>
<feature type="domain" description="Aminoglycoside phosphotransferase" evidence="1">
    <location>
        <begin position="29"/>
        <end position="249"/>
    </location>
</feature>
<dbReference type="PANTHER" id="PTHR40086:SF1">
    <property type="entry name" value="CELL CYCLE REGULATOR CCRZ"/>
    <property type="match status" value="1"/>
</dbReference>
<dbReference type="Proteomes" id="UP001596147">
    <property type="component" value="Unassembled WGS sequence"/>
</dbReference>
<dbReference type="PANTHER" id="PTHR40086">
    <property type="entry name" value="PHOSPHOTRANSFERASE YTMP-RELATED"/>
    <property type="match status" value="1"/>
</dbReference>
<keyword evidence="3" id="KW-1185">Reference proteome</keyword>
<dbReference type="SUPFAM" id="SSF56112">
    <property type="entry name" value="Protein kinase-like (PK-like)"/>
    <property type="match status" value="1"/>
</dbReference>
<accession>A0ABW0LJF9</accession>
<evidence type="ECO:0000313" key="2">
    <source>
        <dbReference type="EMBL" id="MFC5465416.1"/>
    </source>
</evidence>
<comment type="caution">
    <text evidence="2">The sequence shown here is derived from an EMBL/GenBank/DDBJ whole genome shotgun (WGS) entry which is preliminary data.</text>
</comment>
<gene>
    <name evidence="2" type="ORF">ACFPM4_11710</name>
</gene>
<dbReference type="GO" id="GO:0016740">
    <property type="term" value="F:transferase activity"/>
    <property type="evidence" value="ECO:0007669"/>
    <property type="project" value="UniProtKB-KW"/>
</dbReference>
<dbReference type="Gene3D" id="1.10.510.10">
    <property type="entry name" value="Transferase(Phosphotransferase) domain 1"/>
    <property type="match status" value="1"/>
</dbReference>
<dbReference type="EMBL" id="JBHSMC010000014">
    <property type="protein sequence ID" value="MFC5465416.1"/>
    <property type="molecule type" value="Genomic_DNA"/>
</dbReference>
<evidence type="ECO:0000259" key="1">
    <source>
        <dbReference type="Pfam" id="PF01636"/>
    </source>
</evidence>
<dbReference type="RefSeq" id="WP_382351740.1">
    <property type="nucleotide sequence ID" value="NZ_JBHSMC010000014.1"/>
</dbReference>